<name>L2GRM6_VAVCU</name>
<accession>L2GRM6</accession>
<dbReference type="EMBL" id="GL877452">
    <property type="protein sequence ID" value="ELA46289.1"/>
    <property type="molecule type" value="Genomic_DNA"/>
</dbReference>
<keyword evidence="1" id="KW-0812">Transmembrane</keyword>
<protein>
    <submittedName>
        <fullName evidence="2">Uncharacterized protein</fullName>
    </submittedName>
</protein>
<dbReference type="GeneID" id="19880082"/>
<reference evidence="3" key="1">
    <citation type="submission" date="2011-03" db="EMBL/GenBank/DDBJ databases">
        <title>The genome sequence of Vavraia culicis strain floridensis.</title>
        <authorList>
            <consortium name="The Broad Institute Genome Sequencing Platform"/>
            <person name="Cuomo C."/>
            <person name="Becnel J."/>
            <person name="Sanscrainte N."/>
            <person name="Young S.K."/>
            <person name="Zeng Q."/>
            <person name="Gargeya S."/>
            <person name="Fitzgerald M."/>
            <person name="Haas B."/>
            <person name="Abouelleil A."/>
            <person name="Alvarado L."/>
            <person name="Arachchi H.M."/>
            <person name="Berlin A."/>
            <person name="Chapman S.B."/>
            <person name="Gearin G."/>
            <person name="Goldberg J."/>
            <person name="Griggs A."/>
            <person name="Gujja S."/>
            <person name="Hansen M."/>
            <person name="Heiman D."/>
            <person name="Howarth C."/>
            <person name="Larimer J."/>
            <person name="Lui A."/>
            <person name="MacDonald P.J.P."/>
            <person name="McCowen C."/>
            <person name="Montmayeur A."/>
            <person name="Murphy C."/>
            <person name="Neiman D."/>
            <person name="Pearson M."/>
            <person name="Priest M."/>
            <person name="Roberts A."/>
            <person name="Saif S."/>
            <person name="Shea T."/>
            <person name="Sisk P."/>
            <person name="Stolte C."/>
            <person name="Sykes S."/>
            <person name="Wortman J."/>
            <person name="Nusbaum C."/>
            <person name="Birren B."/>
        </authorList>
    </citation>
    <scope>NUCLEOTIDE SEQUENCE [LARGE SCALE GENOMIC DNA]</scope>
    <source>
        <strain evidence="3">floridensis</strain>
    </source>
</reference>
<dbReference type="AlphaFoldDB" id="L2GRM6"/>
<keyword evidence="1" id="KW-1133">Transmembrane helix</keyword>
<dbReference type="OMA" id="YEHTYTN"/>
<dbReference type="OrthoDB" id="2186201at2759"/>
<keyword evidence="1" id="KW-0472">Membrane</keyword>
<dbReference type="Proteomes" id="UP000011081">
    <property type="component" value="Unassembled WGS sequence"/>
</dbReference>
<dbReference type="RefSeq" id="XP_008075228.1">
    <property type="nucleotide sequence ID" value="XM_008077037.1"/>
</dbReference>
<evidence type="ECO:0000313" key="3">
    <source>
        <dbReference type="Proteomes" id="UP000011081"/>
    </source>
</evidence>
<proteinExistence type="predicted"/>
<sequence>MSTIKQEKIRPAMLQLVILAYILSILTYNYEHTYTNILPLTHLHLTRNPVLIRRITPQIVLSSYNQDENSLDEESDVQNETKDKGGFMRKMKKMMGEFVEGITIGKVLLFGFVVVISVLIGYQIRKREEQSNYVRLPNAE</sequence>
<dbReference type="VEuPathDB" id="MicrosporidiaDB:VCUG_02217"/>
<keyword evidence="3" id="KW-1185">Reference proteome</keyword>
<gene>
    <name evidence="2" type="ORF">VCUG_02217</name>
</gene>
<feature type="transmembrane region" description="Helical" evidence="1">
    <location>
        <begin position="98"/>
        <end position="122"/>
    </location>
</feature>
<feature type="transmembrane region" description="Helical" evidence="1">
    <location>
        <begin position="12"/>
        <end position="30"/>
    </location>
</feature>
<evidence type="ECO:0000256" key="1">
    <source>
        <dbReference type="SAM" id="Phobius"/>
    </source>
</evidence>
<dbReference type="HOGENOM" id="CLU_1961130_0_0_1"/>
<organism evidence="2 3">
    <name type="scientific">Vavraia culicis (isolate floridensis)</name>
    <name type="common">Microsporidian parasite</name>
    <dbReference type="NCBI Taxonomy" id="948595"/>
    <lineage>
        <taxon>Eukaryota</taxon>
        <taxon>Fungi</taxon>
        <taxon>Fungi incertae sedis</taxon>
        <taxon>Microsporidia</taxon>
        <taxon>Pleistophoridae</taxon>
        <taxon>Vavraia</taxon>
    </lineage>
</organism>
<dbReference type="InParanoid" id="L2GRM6"/>
<evidence type="ECO:0000313" key="2">
    <source>
        <dbReference type="EMBL" id="ELA46289.1"/>
    </source>
</evidence>